<accession>A0ABT6NRT3</accession>
<gene>
    <name evidence="1" type="ORF">QHF89_16270</name>
</gene>
<reference evidence="1 2" key="1">
    <citation type="submission" date="2023-04" db="EMBL/GenBank/DDBJ databases">
        <title>The genome sequence of Polyangium sorediatum DSM14670.</title>
        <authorList>
            <person name="Zhang X."/>
        </authorList>
    </citation>
    <scope>NUCLEOTIDE SEQUENCE [LARGE SCALE GENOMIC DNA]</scope>
    <source>
        <strain evidence="1 2">DSM 14670</strain>
    </source>
</reference>
<proteinExistence type="predicted"/>
<keyword evidence="2" id="KW-1185">Reference proteome</keyword>
<dbReference type="EMBL" id="JARZHI010000012">
    <property type="protein sequence ID" value="MDI1431050.1"/>
    <property type="molecule type" value="Genomic_DNA"/>
</dbReference>
<evidence type="ECO:0000313" key="1">
    <source>
        <dbReference type="EMBL" id="MDI1431050.1"/>
    </source>
</evidence>
<comment type="caution">
    <text evidence="1">The sequence shown here is derived from an EMBL/GenBank/DDBJ whole genome shotgun (WGS) entry which is preliminary data.</text>
</comment>
<dbReference type="RefSeq" id="WP_136969578.1">
    <property type="nucleotide sequence ID" value="NZ_JARZHI010000012.1"/>
</dbReference>
<protein>
    <submittedName>
        <fullName evidence="1">Uncharacterized protein</fullName>
    </submittedName>
</protein>
<organism evidence="1 2">
    <name type="scientific">Polyangium sorediatum</name>
    <dbReference type="NCBI Taxonomy" id="889274"/>
    <lineage>
        <taxon>Bacteria</taxon>
        <taxon>Pseudomonadati</taxon>
        <taxon>Myxococcota</taxon>
        <taxon>Polyangia</taxon>
        <taxon>Polyangiales</taxon>
        <taxon>Polyangiaceae</taxon>
        <taxon>Polyangium</taxon>
    </lineage>
</organism>
<evidence type="ECO:0000313" key="2">
    <source>
        <dbReference type="Proteomes" id="UP001160301"/>
    </source>
</evidence>
<name>A0ABT6NRT3_9BACT</name>
<dbReference type="Proteomes" id="UP001160301">
    <property type="component" value="Unassembled WGS sequence"/>
</dbReference>
<sequence>MTPSERDELLREASIAKMKATRLRAFGDADEQWDATVLFRAAAQKELAVIDADPMPSNEELSGALVEACGLFIDAQDPVRATQTWSRMPLFAFTTAAGMATIDRLKEVYYDTMAQFGTAWNALTGLPYPIQEPSSLRRVALSPVLKKFPGVPELWWASAVLARNPDESNLAKARMEQLDPTMKDDAVARTAWKRMCQMLLQTMQIEMHGEKPTSSLDLRFVTTISRALDEILRQFVKNVFGEPLDLLPIGARPGSFILDITAQRLPRLAIVELERELTGVPTRLSIRMLAQILRVLQAKQVTVSLRMRGPNNDGANADEIVIDAPRRKRLLDAIEASPALYKVSSVDIPQADDLERVYHIVELIEKDGALDEASFGLSRRQLAYYRRASIILGLITEDDELTAGGRLIARLDPKDRLRATAVHFESSNCGDAWIRWSEGKNLLDVRPETADQFLRECVPDLSRNTQERRVQTLTAWHRALSEYHYARGR</sequence>